<dbReference type="SUPFAM" id="SSF48452">
    <property type="entry name" value="TPR-like"/>
    <property type="match status" value="1"/>
</dbReference>
<dbReference type="Gene3D" id="1.25.40.10">
    <property type="entry name" value="Tetratricopeptide repeat domain"/>
    <property type="match status" value="1"/>
</dbReference>
<accession>A0A7J7JNC8</accession>
<name>A0A7J7JNC8_BUGNE</name>
<dbReference type="InterPro" id="IPR037939">
    <property type="entry name" value="CRADD"/>
</dbReference>
<dbReference type="Proteomes" id="UP000593567">
    <property type="component" value="Unassembled WGS sequence"/>
</dbReference>
<evidence type="ECO:0000313" key="2">
    <source>
        <dbReference type="EMBL" id="KAF6027131.1"/>
    </source>
</evidence>
<gene>
    <name evidence="2" type="ORF">EB796_014561</name>
</gene>
<proteinExistence type="predicted"/>
<reference evidence="2" key="1">
    <citation type="submission" date="2020-06" db="EMBL/GenBank/DDBJ databases">
        <title>Draft genome of Bugula neritina, a colonial animal packing powerful symbionts and potential medicines.</title>
        <authorList>
            <person name="Rayko M."/>
        </authorList>
    </citation>
    <scope>NUCLEOTIDE SEQUENCE [LARGE SCALE GENOMIC DNA]</scope>
    <source>
        <strain evidence="2">Kwan_BN1</strain>
    </source>
</reference>
<feature type="domain" description="CARD" evidence="1">
    <location>
        <begin position="11"/>
        <end position="75"/>
    </location>
</feature>
<protein>
    <recommendedName>
        <fullName evidence="1">CARD domain-containing protein</fullName>
    </recommendedName>
</protein>
<dbReference type="GO" id="GO:0042981">
    <property type="term" value="P:regulation of apoptotic process"/>
    <property type="evidence" value="ECO:0007669"/>
    <property type="project" value="InterPro"/>
</dbReference>
<dbReference type="InterPro" id="IPR011990">
    <property type="entry name" value="TPR-like_helical_dom_sf"/>
</dbReference>
<dbReference type="PROSITE" id="PS50209">
    <property type="entry name" value="CARD"/>
    <property type="match status" value="1"/>
</dbReference>
<dbReference type="Pfam" id="PF00619">
    <property type="entry name" value="CARD"/>
    <property type="match status" value="1"/>
</dbReference>
<dbReference type="OrthoDB" id="9996794at2759"/>
<keyword evidence="3" id="KW-1185">Reference proteome</keyword>
<organism evidence="2 3">
    <name type="scientific">Bugula neritina</name>
    <name type="common">Brown bryozoan</name>
    <name type="synonym">Sertularia neritina</name>
    <dbReference type="NCBI Taxonomy" id="10212"/>
    <lineage>
        <taxon>Eukaryota</taxon>
        <taxon>Metazoa</taxon>
        <taxon>Spiralia</taxon>
        <taxon>Lophotrochozoa</taxon>
        <taxon>Bryozoa</taxon>
        <taxon>Gymnolaemata</taxon>
        <taxon>Cheilostomatida</taxon>
        <taxon>Flustrina</taxon>
        <taxon>Buguloidea</taxon>
        <taxon>Bugulidae</taxon>
        <taxon>Bugula</taxon>
    </lineage>
</organism>
<evidence type="ECO:0000259" key="1">
    <source>
        <dbReference type="PROSITE" id="PS50209"/>
    </source>
</evidence>
<sequence length="819" mass="92978">MAIPKSSMSPLEHQQFMRLKVNRVAVIQELKVDHIVHYLQSKSVLDDGDLMNINKGRSTSEKSRRLLDILPTKGRSSNWYKHFRAALLNPSVDDSLVKHKYQILVEFLDNTIIDNMSHPIRLKPKLITTDYQDIFPKHTRLPGITANSVSRPPTIAASGKKTTPSSVFNHEVAVQDLSTSQLITEEPLASPPELVSKWSMQQLQGTKIPYSVEYWDKDPEGFASVLVVPIKEIEILEQSSAPAEIIFGEQERDAVDRMKQLEIAYFLLKNQESREDMVLCTCSAALHIIQDTLNHHLYFKYFEHLQSEYGINLALELVNSYDEVTQWLTGVTDNKSCEQLVDIGLNIISFLSDYGKFSLAQQTALSIEAFMKNHTEMWILLFNFYVTCMALNNSSGDSLKAKEYHSIASALRDKIGKAMSSFGQETLDSSEFFRQTSIMLAEQGNFASAYTFSQKAMQDIDLENKATVVKVLCTASVAYSNQWKLMRSEDLAVEAVQQAKILFGIYHPVYLLALQNFVNFSNQFRKDRFGVEASMFTLNLSKRLYRYDNSQVAQAYAGHALALLAAKQYDGLYFFKIATQANDIASNLYPIHSILTTSFIQTLVASILQAVKLSTEPKKKEELSLSAERLCKQLITINELHSSAGCHKIACAHLLLAEVYILTNCPDDATKCLETAIQLLSTNLGTKHGSVHKVKVRLAKVVAASSDLDRAKTILTEILENFDAATYYMDWYNEMYELLISCCESHGNDELIKEYKSKHMGWKWISEDSQRKISWRQLNSLPEGYDSFLEKFELWRSNLKKVRQQIDQQKLASETMETS</sequence>
<dbReference type="PANTHER" id="PTHR15034:SF5">
    <property type="entry name" value="DEATH DOMAIN-CONTAINING PROTEIN CRADD"/>
    <property type="match status" value="1"/>
</dbReference>
<dbReference type="PANTHER" id="PTHR15034">
    <property type="entry name" value="DEATH DOMAIN-CONTAINING PROTEIN CRADD"/>
    <property type="match status" value="1"/>
</dbReference>
<dbReference type="InterPro" id="IPR011029">
    <property type="entry name" value="DEATH-like_dom_sf"/>
</dbReference>
<comment type="caution">
    <text evidence="2">The sequence shown here is derived from an EMBL/GenBank/DDBJ whole genome shotgun (WGS) entry which is preliminary data.</text>
</comment>
<dbReference type="EMBL" id="VXIV02002138">
    <property type="protein sequence ID" value="KAF6027131.1"/>
    <property type="molecule type" value="Genomic_DNA"/>
</dbReference>
<dbReference type="Gene3D" id="1.10.533.10">
    <property type="entry name" value="Death Domain, Fas"/>
    <property type="match status" value="1"/>
</dbReference>
<dbReference type="GO" id="GO:0070513">
    <property type="term" value="F:death domain binding"/>
    <property type="evidence" value="ECO:0007669"/>
    <property type="project" value="InterPro"/>
</dbReference>
<evidence type="ECO:0000313" key="3">
    <source>
        <dbReference type="Proteomes" id="UP000593567"/>
    </source>
</evidence>
<dbReference type="CDD" id="cd01671">
    <property type="entry name" value="CARD"/>
    <property type="match status" value="1"/>
</dbReference>
<dbReference type="AlphaFoldDB" id="A0A7J7JNC8"/>
<dbReference type="GO" id="GO:0002020">
    <property type="term" value="F:protease binding"/>
    <property type="evidence" value="ECO:0007669"/>
    <property type="project" value="InterPro"/>
</dbReference>
<dbReference type="SUPFAM" id="SSF47986">
    <property type="entry name" value="DEATH domain"/>
    <property type="match status" value="1"/>
</dbReference>
<dbReference type="InterPro" id="IPR001315">
    <property type="entry name" value="CARD"/>
</dbReference>